<dbReference type="EMBL" id="JAPDNT010000006">
    <property type="protein sequence ID" value="MCW3475127.1"/>
    <property type="molecule type" value="Genomic_DNA"/>
</dbReference>
<dbReference type="CDD" id="cd08255">
    <property type="entry name" value="2-desacetyl-2-hydroxyethyl_bacteriochlorophyllide_like"/>
    <property type="match status" value="1"/>
</dbReference>
<dbReference type="RefSeq" id="WP_264713817.1">
    <property type="nucleotide sequence ID" value="NZ_JAPDNT010000006.1"/>
</dbReference>
<dbReference type="PANTHER" id="PTHR43350:SF19">
    <property type="entry name" value="D-GULOSIDE 3-DEHYDROGENASE"/>
    <property type="match status" value="1"/>
</dbReference>
<keyword evidence="7" id="KW-1185">Reference proteome</keyword>
<name>A0AA42CHM1_9PROT</name>
<dbReference type="SUPFAM" id="SSF50129">
    <property type="entry name" value="GroES-like"/>
    <property type="match status" value="1"/>
</dbReference>
<reference evidence="6" key="1">
    <citation type="submission" date="2022-09" db="EMBL/GenBank/DDBJ databases">
        <title>Rhodovastum sp. nov. RN2-1 isolated from soil in Seongnam, South Korea.</title>
        <authorList>
            <person name="Le N.T."/>
        </authorList>
    </citation>
    <scope>NUCLEOTIDE SEQUENCE</scope>
    <source>
        <strain evidence="6">RN2-1</strain>
    </source>
</reference>
<organism evidence="6 7">
    <name type="scientific">Limobrevibacterium gyesilva</name>
    <dbReference type="NCBI Taxonomy" id="2991712"/>
    <lineage>
        <taxon>Bacteria</taxon>
        <taxon>Pseudomonadati</taxon>
        <taxon>Pseudomonadota</taxon>
        <taxon>Alphaproteobacteria</taxon>
        <taxon>Acetobacterales</taxon>
        <taxon>Acetobacteraceae</taxon>
        <taxon>Limobrevibacterium</taxon>
    </lineage>
</organism>
<dbReference type="AlphaFoldDB" id="A0AA42CHM1"/>
<comment type="caution">
    <text evidence="6">The sequence shown here is derived from an EMBL/GenBank/DDBJ whole genome shotgun (WGS) entry which is preliminary data.</text>
</comment>
<dbReference type="InterPro" id="IPR011032">
    <property type="entry name" value="GroES-like_sf"/>
</dbReference>
<evidence type="ECO:0000256" key="5">
    <source>
        <dbReference type="ARBA" id="ARBA00023002"/>
    </source>
</evidence>
<proteinExistence type="inferred from homology"/>
<dbReference type="Gene3D" id="3.40.50.720">
    <property type="entry name" value="NAD(P)-binding Rossmann-like Domain"/>
    <property type="match status" value="1"/>
</dbReference>
<dbReference type="Gene3D" id="3.90.180.10">
    <property type="entry name" value="Medium-chain alcohol dehydrogenases, catalytic domain"/>
    <property type="match status" value="1"/>
</dbReference>
<comment type="similarity">
    <text evidence="2">Belongs to the zinc-containing alcohol dehydrogenase family.</text>
</comment>
<sequence length="320" mass="33702">MTAARAFWTVAPGRGEIRPETLRAPGPEELRIRMIASGISRGTEATVFAGRVPPSQYAVMRAPLMDGAFPFPVKYGYSAVGLTDAGRRVFVLHPHQDVFNAPAAMCVPVPDAVPTPRAVLAANMETALNILWDAAPLPGERMMVVGAGAVGLLTASLLARIPGAAVTVTDIDPGRAVLAERFGCTFAPPDGAPEEQELIVHASGSEAGLRLALDHAAFEARIVEASWFADRVPALPLGEAFHQRRLRLVSTQVGSVAPAMRGRRSHGQRLGLALSLLADPAYDSLVESVTAFDDLPARMGDLLAGGLCHVVTYGNSACSV</sequence>
<dbReference type="Proteomes" id="UP001165679">
    <property type="component" value="Unassembled WGS sequence"/>
</dbReference>
<keyword evidence="3" id="KW-0479">Metal-binding</keyword>
<comment type="cofactor">
    <cofactor evidence="1">
        <name>Zn(2+)</name>
        <dbReference type="ChEBI" id="CHEBI:29105"/>
    </cofactor>
</comment>
<dbReference type="PANTHER" id="PTHR43350">
    <property type="entry name" value="NAD-DEPENDENT ALCOHOL DEHYDROGENASE"/>
    <property type="match status" value="1"/>
</dbReference>
<dbReference type="InterPro" id="IPR036291">
    <property type="entry name" value="NAD(P)-bd_dom_sf"/>
</dbReference>
<reference evidence="6" key="2">
    <citation type="submission" date="2022-10" db="EMBL/GenBank/DDBJ databases">
        <authorList>
            <person name="Trinh H.N."/>
        </authorList>
    </citation>
    <scope>NUCLEOTIDE SEQUENCE</scope>
    <source>
        <strain evidence="6">RN2-1</strain>
    </source>
</reference>
<gene>
    <name evidence="6" type="ORF">OL599_11145</name>
</gene>
<evidence type="ECO:0000256" key="2">
    <source>
        <dbReference type="ARBA" id="ARBA00008072"/>
    </source>
</evidence>
<evidence type="ECO:0000313" key="7">
    <source>
        <dbReference type="Proteomes" id="UP001165679"/>
    </source>
</evidence>
<accession>A0AA42CHM1</accession>
<dbReference type="GO" id="GO:0016491">
    <property type="term" value="F:oxidoreductase activity"/>
    <property type="evidence" value="ECO:0007669"/>
    <property type="project" value="UniProtKB-KW"/>
</dbReference>
<dbReference type="SUPFAM" id="SSF51735">
    <property type="entry name" value="NAD(P)-binding Rossmann-fold domains"/>
    <property type="match status" value="1"/>
</dbReference>
<evidence type="ECO:0000256" key="4">
    <source>
        <dbReference type="ARBA" id="ARBA00022833"/>
    </source>
</evidence>
<evidence type="ECO:0000256" key="3">
    <source>
        <dbReference type="ARBA" id="ARBA00022723"/>
    </source>
</evidence>
<keyword evidence="5" id="KW-0560">Oxidoreductase</keyword>
<evidence type="ECO:0000256" key="1">
    <source>
        <dbReference type="ARBA" id="ARBA00001947"/>
    </source>
</evidence>
<protein>
    <submittedName>
        <fullName evidence="6">Zinc-binding alcohol dehydrogenase</fullName>
    </submittedName>
</protein>
<keyword evidence="4" id="KW-0862">Zinc</keyword>
<dbReference type="GO" id="GO:0046872">
    <property type="term" value="F:metal ion binding"/>
    <property type="evidence" value="ECO:0007669"/>
    <property type="project" value="UniProtKB-KW"/>
</dbReference>
<evidence type="ECO:0000313" key="6">
    <source>
        <dbReference type="EMBL" id="MCW3475127.1"/>
    </source>
</evidence>